<reference evidence="9" key="1">
    <citation type="submission" date="2020-05" db="EMBL/GenBank/DDBJ databases">
        <title>Phylogenomic resolution of chytrid fungi.</title>
        <authorList>
            <person name="Stajich J.E."/>
            <person name="Amses K."/>
            <person name="Simmons R."/>
            <person name="Seto K."/>
            <person name="Myers J."/>
            <person name="Bonds A."/>
            <person name="Quandt C.A."/>
            <person name="Barry K."/>
            <person name="Liu P."/>
            <person name="Grigoriev I."/>
            <person name="Longcore J.E."/>
            <person name="James T.Y."/>
        </authorList>
    </citation>
    <scope>NUCLEOTIDE SEQUENCE</scope>
    <source>
        <strain evidence="9">JEL0476</strain>
    </source>
</reference>
<comment type="caution">
    <text evidence="9">The sequence shown here is derived from an EMBL/GenBank/DDBJ whole genome shotgun (WGS) entry which is preliminary data.</text>
</comment>
<dbReference type="InterPro" id="IPR012340">
    <property type="entry name" value="NA-bd_OB-fold"/>
</dbReference>
<dbReference type="GO" id="GO:0005524">
    <property type="term" value="F:ATP binding"/>
    <property type="evidence" value="ECO:0007669"/>
    <property type="project" value="UniProtKB-KW"/>
</dbReference>
<dbReference type="Gene3D" id="2.40.50.140">
    <property type="entry name" value="Nucleic acid-binding proteins"/>
    <property type="match status" value="1"/>
</dbReference>
<dbReference type="InterPro" id="IPR045864">
    <property type="entry name" value="aa-tRNA-synth_II/BPL/LPL"/>
</dbReference>
<evidence type="ECO:0000313" key="10">
    <source>
        <dbReference type="Proteomes" id="UP001211065"/>
    </source>
</evidence>
<keyword evidence="10" id="KW-1185">Reference proteome</keyword>
<evidence type="ECO:0000256" key="7">
    <source>
        <dbReference type="ARBA" id="ARBA00023146"/>
    </source>
</evidence>
<dbReference type="PANTHER" id="PTHR22594:SF16">
    <property type="entry name" value="ASPARAGINE--TRNA LIGASE, CYTOPLASMIC"/>
    <property type="match status" value="1"/>
</dbReference>
<evidence type="ECO:0000256" key="6">
    <source>
        <dbReference type="ARBA" id="ARBA00022917"/>
    </source>
</evidence>
<sequence>GSDEVGNGTKELPFLTPLKALEVENNATNDVRIRRELTEDFEAISKSLLKKSKSLLEQKKKKKTKKLELDNLKLLEEEEKLNASKKIVFVEDKNLPPALTIKIRQIFEFKEKRISIAGWVHRLRFQGKELAFLILRDGTGYIQCILNGKLCQNYDALTLTLESSVRVFGSIKTVPSGKSAPGGQELIVDFWELIGRAPGGLEAVTNKITADNVNNEHLYDQRHLIIRGETSSNILKLRSIAIKSFREFFEERFVTEVTPPLLVQTQVEGGGTLFTLDYYGKPAYLTQSSQLYLETCLPSLGDVFCITESFRAEKSSTRRHLSEFTHCEAEFTFTSFENLLSFIEDMVVEVLKKIFKNPIGCSIMKQLHPEFVIPQQPFLRMNYIDAIEWLSKNNVKKEDGSNFQFGDDIPEGPERKMTDTIGILLL</sequence>
<comment type="subcellular location">
    <subcellularLocation>
        <location evidence="1">Cytoplasm</location>
    </subcellularLocation>
</comment>
<dbReference type="Proteomes" id="UP001211065">
    <property type="component" value="Unassembled WGS sequence"/>
</dbReference>
<dbReference type="SUPFAM" id="SSF50249">
    <property type="entry name" value="Nucleic acid-binding proteins"/>
    <property type="match status" value="1"/>
</dbReference>
<dbReference type="GO" id="GO:0004816">
    <property type="term" value="F:asparagine-tRNA ligase activity"/>
    <property type="evidence" value="ECO:0007669"/>
    <property type="project" value="TreeGrafter"/>
</dbReference>
<dbReference type="Gene3D" id="3.30.1910.20">
    <property type="entry name" value="asparaginyl-tRNA synthetase, N-terminal domain"/>
    <property type="match status" value="1"/>
</dbReference>
<feature type="domain" description="Aminoacyl-transfer RNA synthetases class-II family profile" evidence="8">
    <location>
        <begin position="235"/>
        <end position="406"/>
    </location>
</feature>
<dbReference type="CDD" id="cd04323">
    <property type="entry name" value="AsnRS_cyto_like_N"/>
    <property type="match status" value="1"/>
</dbReference>
<dbReference type="SUPFAM" id="SSF55681">
    <property type="entry name" value="Class II aaRS and biotin synthetases"/>
    <property type="match status" value="1"/>
</dbReference>
<gene>
    <name evidence="9" type="ORF">HK099_001770</name>
</gene>
<evidence type="ECO:0000256" key="2">
    <source>
        <dbReference type="ARBA" id="ARBA00022490"/>
    </source>
</evidence>
<keyword evidence="3" id="KW-0436">Ligase</keyword>
<dbReference type="Pfam" id="PF20917">
    <property type="entry name" value="AsnRS_N"/>
    <property type="match status" value="1"/>
</dbReference>
<dbReference type="InterPro" id="IPR004365">
    <property type="entry name" value="NA-bd_OB_tRNA"/>
</dbReference>
<proteinExistence type="predicted"/>
<accession>A0AAD5XS92</accession>
<dbReference type="EMBL" id="JADGJW010001536">
    <property type="protein sequence ID" value="KAJ3202665.1"/>
    <property type="molecule type" value="Genomic_DNA"/>
</dbReference>
<keyword evidence="4" id="KW-0547">Nucleotide-binding</keyword>
<organism evidence="9 10">
    <name type="scientific">Clydaea vesicula</name>
    <dbReference type="NCBI Taxonomy" id="447962"/>
    <lineage>
        <taxon>Eukaryota</taxon>
        <taxon>Fungi</taxon>
        <taxon>Fungi incertae sedis</taxon>
        <taxon>Chytridiomycota</taxon>
        <taxon>Chytridiomycota incertae sedis</taxon>
        <taxon>Chytridiomycetes</taxon>
        <taxon>Lobulomycetales</taxon>
        <taxon>Lobulomycetaceae</taxon>
        <taxon>Clydaea</taxon>
    </lineage>
</organism>
<keyword evidence="5" id="KW-0067">ATP-binding</keyword>
<name>A0AAD5XS92_9FUNG</name>
<dbReference type="AlphaFoldDB" id="A0AAD5XS92"/>
<evidence type="ECO:0000256" key="5">
    <source>
        <dbReference type="ARBA" id="ARBA00022840"/>
    </source>
</evidence>
<dbReference type="GO" id="GO:0006421">
    <property type="term" value="P:asparaginyl-tRNA aminoacylation"/>
    <property type="evidence" value="ECO:0007669"/>
    <property type="project" value="TreeGrafter"/>
</dbReference>
<dbReference type="Pfam" id="PF01336">
    <property type="entry name" value="tRNA_anti-codon"/>
    <property type="match status" value="1"/>
</dbReference>
<keyword evidence="6" id="KW-0648">Protein biosynthesis</keyword>
<keyword evidence="2" id="KW-0963">Cytoplasm</keyword>
<dbReference type="InterPro" id="IPR004364">
    <property type="entry name" value="Aa-tRNA-synt_II"/>
</dbReference>
<protein>
    <recommendedName>
        <fullName evidence="8">Aminoacyl-transfer RNA synthetases class-II family profile domain-containing protein</fullName>
    </recommendedName>
</protein>
<dbReference type="InterPro" id="IPR048952">
    <property type="entry name" value="AsnRS_N"/>
</dbReference>
<evidence type="ECO:0000256" key="1">
    <source>
        <dbReference type="ARBA" id="ARBA00004496"/>
    </source>
</evidence>
<dbReference type="Pfam" id="PF00152">
    <property type="entry name" value="tRNA-synt_2"/>
    <property type="match status" value="1"/>
</dbReference>
<dbReference type="InterPro" id="IPR006195">
    <property type="entry name" value="aa-tRNA-synth_II"/>
</dbReference>
<feature type="non-terminal residue" evidence="9">
    <location>
        <position position="426"/>
    </location>
</feature>
<keyword evidence="7" id="KW-0030">Aminoacyl-tRNA synthetase</keyword>
<evidence type="ECO:0000256" key="4">
    <source>
        <dbReference type="ARBA" id="ARBA00022741"/>
    </source>
</evidence>
<dbReference type="PROSITE" id="PS50862">
    <property type="entry name" value="AA_TRNA_LIGASE_II"/>
    <property type="match status" value="1"/>
</dbReference>
<dbReference type="GO" id="GO:0003676">
    <property type="term" value="F:nucleic acid binding"/>
    <property type="evidence" value="ECO:0007669"/>
    <property type="project" value="InterPro"/>
</dbReference>
<dbReference type="Gene3D" id="3.30.930.10">
    <property type="entry name" value="Bira Bifunctional Protein, Domain 2"/>
    <property type="match status" value="1"/>
</dbReference>
<evidence type="ECO:0000313" key="9">
    <source>
        <dbReference type="EMBL" id="KAJ3202665.1"/>
    </source>
</evidence>
<dbReference type="PANTHER" id="PTHR22594">
    <property type="entry name" value="ASPARTYL/LYSYL-TRNA SYNTHETASE"/>
    <property type="match status" value="1"/>
</dbReference>
<evidence type="ECO:0000259" key="8">
    <source>
        <dbReference type="PROSITE" id="PS50862"/>
    </source>
</evidence>
<evidence type="ECO:0000256" key="3">
    <source>
        <dbReference type="ARBA" id="ARBA00022598"/>
    </source>
</evidence>
<dbReference type="GO" id="GO:0005737">
    <property type="term" value="C:cytoplasm"/>
    <property type="evidence" value="ECO:0007669"/>
    <property type="project" value="UniProtKB-SubCell"/>
</dbReference>